<dbReference type="SMART" id="SM00320">
    <property type="entry name" value="WD40"/>
    <property type="match status" value="2"/>
</dbReference>
<feature type="repeat" description="WD" evidence="3">
    <location>
        <begin position="181"/>
        <end position="199"/>
    </location>
</feature>
<dbReference type="OMA" id="EESEICH"/>
<dbReference type="InterPro" id="IPR051150">
    <property type="entry name" value="SWT21/TCAB1_mRNA_Telomere"/>
</dbReference>
<dbReference type="AlphaFoldDB" id="A0A026VX68"/>
<sequence>MNSWQPASCCFLSTSKESPAYLWDAFTGELRATYRPYNQMDEIEATISVQFVDSCGFKNAVRIFDTSYSGRQTSTIEFRHDFPNMIGLVSCIPENPIMPVAVGTYSKCIGLYKDAPSCTFKTVSGVTQVEFSSCETKLFSACQKSRELLCWDLRNPGDVLHSFEGKQSDTNQRIQFDVTCNGKQMISGGTDGNITVWELPDVTEYGENLNPKYKIKLSEDCINGTSLHKTLPIAATSSGQRGIETEHRDDSVKLWGAL</sequence>
<gene>
    <name evidence="4" type="ORF">X777_13695</name>
</gene>
<dbReference type="EMBL" id="KK107638">
    <property type="protein sequence ID" value="EZA48388.1"/>
    <property type="molecule type" value="Genomic_DNA"/>
</dbReference>
<dbReference type="Proteomes" id="UP000053097">
    <property type="component" value="Unassembled WGS sequence"/>
</dbReference>
<evidence type="ECO:0000256" key="3">
    <source>
        <dbReference type="PROSITE-ProRule" id="PRU00221"/>
    </source>
</evidence>
<dbReference type="SUPFAM" id="SSF50978">
    <property type="entry name" value="WD40 repeat-like"/>
    <property type="match status" value="1"/>
</dbReference>
<accession>A0A026VX68</accession>
<keyword evidence="5" id="KW-1185">Reference proteome</keyword>
<reference evidence="4 5" key="1">
    <citation type="journal article" date="2014" name="Curr. Biol.">
        <title>The genome of the clonal raider ant Cerapachys biroi.</title>
        <authorList>
            <person name="Oxley P.R."/>
            <person name="Ji L."/>
            <person name="Fetter-Pruneda I."/>
            <person name="McKenzie S.K."/>
            <person name="Li C."/>
            <person name="Hu H."/>
            <person name="Zhang G."/>
            <person name="Kronauer D.J."/>
        </authorList>
    </citation>
    <scope>NUCLEOTIDE SEQUENCE [LARGE SCALE GENOMIC DNA]</scope>
</reference>
<dbReference type="GO" id="GO:0015030">
    <property type="term" value="C:Cajal body"/>
    <property type="evidence" value="ECO:0007669"/>
    <property type="project" value="TreeGrafter"/>
</dbReference>
<dbReference type="InterPro" id="IPR015943">
    <property type="entry name" value="WD40/YVTN_repeat-like_dom_sf"/>
</dbReference>
<dbReference type="PANTHER" id="PTHR13211:SF0">
    <property type="entry name" value="TELOMERASE CAJAL BODY PROTEIN 1"/>
    <property type="match status" value="1"/>
</dbReference>
<evidence type="ECO:0000313" key="4">
    <source>
        <dbReference type="EMBL" id="EZA48388.1"/>
    </source>
</evidence>
<name>A0A026VX68_OOCBI</name>
<evidence type="ECO:0000256" key="1">
    <source>
        <dbReference type="ARBA" id="ARBA00038279"/>
    </source>
</evidence>
<dbReference type="GO" id="GO:0003723">
    <property type="term" value="F:RNA binding"/>
    <property type="evidence" value="ECO:0007669"/>
    <property type="project" value="TreeGrafter"/>
</dbReference>
<dbReference type="PANTHER" id="PTHR13211">
    <property type="entry name" value="TELOMERASE CAJAL BODY PROTEIN 1"/>
    <property type="match status" value="1"/>
</dbReference>
<dbReference type="GO" id="GO:0030576">
    <property type="term" value="P:Cajal body organization"/>
    <property type="evidence" value="ECO:0007669"/>
    <property type="project" value="TreeGrafter"/>
</dbReference>
<dbReference type="STRING" id="2015173.A0A026VX68"/>
<dbReference type="InterPro" id="IPR036322">
    <property type="entry name" value="WD40_repeat_dom_sf"/>
</dbReference>
<protein>
    <recommendedName>
        <fullName evidence="2">WD repeat-containing protein 79</fullName>
    </recommendedName>
</protein>
<comment type="similarity">
    <text evidence="1">Belongs to the TCAB1 family.</text>
</comment>
<proteinExistence type="inferred from homology"/>
<dbReference type="OrthoDB" id="239865at2759"/>
<evidence type="ECO:0000313" key="5">
    <source>
        <dbReference type="Proteomes" id="UP000053097"/>
    </source>
</evidence>
<evidence type="ECO:0000256" key="2">
    <source>
        <dbReference type="ARBA" id="ARBA00041558"/>
    </source>
</evidence>
<dbReference type="PROSITE" id="PS50082">
    <property type="entry name" value="WD_REPEATS_2"/>
    <property type="match status" value="1"/>
</dbReference>
<dbReference type="Gene3D" id="2.130.10.10">
    <property type="entry name" value="YVTN repeat-like/Quinoprotein amine dehydrogenase"/>
    <property type="match status" value="1"/>
</dbReference>
<dbReference type="InterPro" id="IPR001680">
    <property type="entry name" value="WD40_rpt"/>
</dbReference>
<keyword evidence="3" id="KW-0853">WD repeat</keyword>
<organism evidence="4 5">
    <name type="scientific">Ooceraea biroi</name>
    <name type="common">Clonal raider ant</name>
    <name type="synonym">Cerapachys biroi</name>
    <dbReference type="NCBI Taxonomy" id="2015173"/>
    <lineage>
        <taxon>Eukaryota</taxon>
        <taxon>Metazoa</taxon>
        <taxon>Ecdysozoa</taxon>
        <taxon>Arthropoda</taxon>
        <taxon>Hexapoda</taxon>
        <taxon>Insecta</taxon>
        <taxon>Pterygota</taxon>
        <taxon>Neoptera</taxon>
        <taxon>Endopterygota</taxon>
        <taxon>Hymenoptera</taxon>
        <taxon>Apocrita</taxon>
        <taxon>Aculeata</taxon>
        <taxon>Formicoidea</taxon>
        <taxon>Formicidae</taxon>
        <taxon>Dorylinae</taxon>
        <taxon>Ooceraea</taxon>
    </lineage>
</organism>